<dbReference type="OrthoDB" id="9777740at2"/>
<keyword evidence="1" id="KW-0004">4Fe-4S</keyword>
<dbReference type="GO" id="GO:0051539">
    <property type="term" value="F:4 iron, 4 sulfur cluster binding"/>
    <property type="evidence" value="ECO:0007669"/>
    <property type="project" value="UniProtKB-KW"/>
</dbReference>
<dbReference type="InterPro" id="IPR039650">
    <property type="entry name" value="HdrA-like"/>
</dbReference>
<dbReference type="Proteomes" id="UP000426246">
    <property type="component" value="Chromosome"/>
</dbReference>
<accession>A0A6B8RG48</accession>
<keyword evidence="3" id="KW-0560">Oxidoreductase</keyword>
<keyword evidence="2" id="KW-0479">Metal-binding</keyword>
<keyword evidence="4" id="KW-0408">Iron</keyword>
<dbReference type="PRINTS" id="PR00469">
    <property type="entry name" value="PNDRDTASEII"/>
</dbReference>
<reference evidence="7" key="1">
    <citation type="submission" date="2018-11" db="EMBL/GenBank/DDBJ databases">
        <title>Complete genome sequence of Paenibacillus sp. ML311-T8.</title>
        <authorList>
            <person name="Nam Y.-D."/>
            <person name="Kang J."/>
            <person name="Chung W.-H."/>
            <person name="Park Y.S."/>
        </authorList>
    </citation>
    <scope>NUCLEOTIDE SEQUENCE [LARGE SCALE GENOMIC DNA]</scope>
    <source>
        <strain evidence="7">ML311-T8</strain>
    </source>
</reference>
<evidence type="ECO:0000256" key="3">
    <source>
        <dbReference type="ARBA" id="ARBA00023002"/>
    </source>
</evidence>
<evidence type="ECO:0000256" key="1">
    <source>
        <dbReference type="ARBA" id="ARBA00022485"/>
    </source>
</evidence>
<name>A0A6B8RG48_9BACL</name>
<dbReference type="AlphaFoldDB" id="A0A6B8RG48"/>
<keyword evidence="7" id="KW-1185">Reference proteome</keyword>
<dbReference type="KEGG" id="ppsc:EHS13_11320"/>
<protein>
    <submittedName>
        <fullName evidence="6">FAD-dependent oxidoreductase</fullName>
    </submittedName>
</protein>
<evidence type="ECO:0000313" key="7">
    <source>
        <dbReference type="Proteomes" id="UP000426246"/>
    </source>
</evidence>
<dbReference type="GO" id="GO:0016491">
    <property type="term" value="F:oxidoreductase activity"/>
    <property type="evidence" value="ECO:0007669"/>
    <property type="project" value="UniProtKB-KW"/>
</dbReference>
<evidence type="ECO:0000256" key="2">
    <source>
        <dbReference type="ARBA" id="ARBA00022723"/>
    </source>
</evidence>
<evidence type="ECO:0000256" key="5">
    <source>
        <dbReference type="ARBA" id="ARBA00023014"/>
    </source>
</evidence>
<evidence type="ECO:0000256" key="4">
    <source>
        <dbReference type="ARBA" id="ARBA00023004"/>
    </source>
</evidence>
<dbReference type="InterPro" id="IPR036188">
    <property type="entry name" value="FAD/NAD-bd_sf"/>
</dbReference>
<dbReference type="Pfam" id="PF12831">
    <property type="entry name" value="FAD_oxidored"/>
    <property type="match status" value="1"/>
</dbReference>
<evidence type="ECO:0000313" key="6">
    <source>
        <dbReference type="EMBL" id="QGQ95431.1"/>
    </source>
</evidence>
<sequence length="639" mass="70027">MLRNWLIVFITVVVLISSGGGWLIYSANHEKHVDQTLQALLTVKSVAKVQNKYDVIVVGTDPEGITAAVSAARNGLKTLLVDGRDRKILGGLMTLGWLNSIDLNYDYAKESVLAGKHAYLNEGIFSEWYSRIEGKSFDVRTAANAFYELVKKEKNIDVLLETKTIVPEMKNSTVTGLTITLKNGTKQSIRADAIIDATQDADIAYAAGVPFTIGREDLGDSKAQMAVTAVFRLKNVTKEVWEQIKKRLNDGTGGPGADETSAWGYKGMYDYKAVDPKLASMRGLNIGRQNDNTILLNSLLLYQIDPLDPASRNKAVEQAKKELPHVLDFMKKMYPEFASVELDGIAPELYVRETRHMQGEYRLTIVDLLENKDHWDRIGFGSYEGDIQPSSPGSGGGAAVVLDPYKYAIPFRSIVPLKVDGILVVGRSASYDTLAHGSARVIPNGMAEGQAAGAAAKVAKDRKLTFRQMSASKDSIVLMQSLLNKQGMDLQPYKAPKEDYMSHKDYEGLKVAVYIGSAYGSYGNDFGLDKPANAQTVINEYLAAKRKYPQVFTGDPSAAKLNMVLPDKVPASLNQVSYTISSALNISASLDQALGKLQEMKLVSKATLNSIKNKESLTNGNLYMILKDVLAAKVDLHFE</sequence>
<dbReference type="RefSeq" id="WP_155700468.1">
    <property type="nucleotide sequence ID" value="NZ_CP034235.1"/>
</dbReference>
<gene>
    <name evidence="6" type="ORF">EHS13_11320</name>
</gene>
<dbReference type="EMBL" id="CP034235">
    <property type="protein sequence ID" value="QGQ95431.1"/>
    <property type="molecule type" value="Genomic_DNA"/>
</dbReference>
<dbReference type="Gene3D" id="3.50.50.60">
    <property type="entry name" value="FAD/NAD(P)-binding domain"/>
    <property type="match status" value="1"/>
</dbReference>
<keyword evidence="5" id="KW-0411">Iron-sulfur</keyword>
<organism evidence="6 7">
    <name type="scientific">Paenibacillus psychroresistens</name>
    <dbReference type="NCBI Taxonomy" id="1778678"/>
    <lineage>
        <taxon>Bacteria</taxon>
        <taxon>Bacillati</taxon>
        <taxon>Bacillota</taxon>
        <taxon>Bacilli</taxon>
        <taxon>Bacillales</taxon>
        <taxon>Paenibacillaceae</taxon>
        <taxon>Paenibacillus</taxon>
    </lineage>
</organism>
<proteinExistence type="predicted"/>
<dbReference type="PANTHER" id="PTHR43498:SF1">
    <property type="entry name" value="COB--COM HETERODISULFIDE REDUCTASE IRON-SULFUR SUBUNIT A"/>
    <property type="match status" value="1"/>
</dbReference>
<dbReference type="PANTHER" id="PTHR43498">
    <property type="entry name" value="FERREDOXIN:COB-COM HETERODISULFIDE REDUCTASE SUBUNIT A"/>
    <property type="match status" value="1"/>
</dbReference>
<dbReference type="SUPFAM" id="SSF51905">
    <property type="entry name" value="FAD/NAD(P)-binding domain"/>
    <property type="match status" value="1"/>
</dbReference>
<dbReference type="GO" id="GO:0046872">
    <property type="term" value="F:metal ion binding"/>
    <property type="evidence" value="ECO:0007669"/>
    <property type="project" value="UniProtKB-KW"/>
</dbReference>